<reference evidence="2 3" key="1">
    <citation type="submission" date="2024-02" db="EMBL/GenBank/DDBJ databases">
        <title>High-quality chromosome-scale genome assembly of Pensacola bahiagrass (Paspalum notatum Flugge var. saurae).</title>
        <authorList>
            <person name="Vega J.M."/>
            <person name="Podio M."/>
            <person name="Orjuela J."/>
            <person name="Siena L.A."/>
            <person name="Pessino S.C."/>
            <person name="Combes M.C."/>
            <person name="Mariac C."/>
            <person name="Albertini E."/>
            <person name="Pupilli F."/>
            <person name="Ortiz J.P.A."/>
            <person name="Leblanc O."/>
        </authorList>
    </citation>
    <scope>NUCLEOTIDE SEQUENCE [LARGE SCALE GENOMIC DNA]</scope>
    <source>
        <strain evidence="2">R1</strain>
        <tissue evidence="2">Leaf</tissue>
    </source>
</reference>
<evidence type="ECO:0000313" key="2">
    <source>
        <dbReference type="EMBL" id="WVZ58597.1"/>
    </source>
</evidence>
<keyword evidence="3" id="KW-1185">Reference proteome</keyword>
<gene>
    <name evidence="2" type="ORF">U9M48_008854</name>
</gene>
<protein>
    <recommendedName>
        <fullName evidence="1">Reverse transcriptase zinc-binding domain-containing protein</fullName>
    </recommendedName>
</protein>
<sequence length="488" mass="54985">MQSVVFTPIHHLHSGYVERAAKGKHFLSLRPLTGRPTLSYFATDKILLQPLAVQQVRHRVSFYADDDVLFLRPASLDLHVIKCILEYFGHASGLQTNLSKSSASPIHCPADALALTAGTLSCEIKDFPCTYLGLPLCVRKPTKDMLLPLIDKVADYLTGWKASLMNMAGHLIMVRVVLTATTIHHLIAIDKKRRGFLWKGQEVANGGNCLVSWDRVQRPLELGGLGIQNLEMLELADFGLNERIQIDFGRAFLFLSLQRQGPCLIWLYALRLEMGSQQNSRQIGGLMEMPRRAVKRTMAQALHNKTWVAHIRGALSVQLLTEYLMLTQYRVYSSKSTYSAFFLGSVSVSGWKRIWKGWTPLKCKFFLWLAKKIIVAGRRTVSPSGVSPTPWLLLSADETIQHILVGCVFSWQVWTMILHSLNFAPLAPSSADTRFFSWWACSIKRAPKEPSVRQVLQLIEEEGSLWCRSGAANLLELYRRSQVVTPLL</sequence>
<name>A0AAQ3SQ34_PASNO</name>
<dbReference type="PANTHER" id="PTHR33116">
    <property type="entry name" value="REVERSE TRANSCRIPTASE ZINC-BINDING DOMAIN-CONTAINING PROTEIN-RELATED-RELATED"/>
    <property type="match status" value="1"/>
</dbReference>
<evidence type="ECO:0000313" key="3">
    <source>
        <dbReference type="Proteomes" id="UP001341281"/>
    </source>
</evidence>
<dbReference type="AlphaFoldDB" id="A0AAQ3SQ34"/>
<dbReference type="PANTHER" id="PTHR33116:SF78">
    <property type="entry name" value="OS12G0587133 PROTEIN"/>
    <property type="match status" value="1"/>
</dbReference>
<feature type="domain" description="Reverse transcriptase zinc-binding" evidence="1">
    <location>
        <begin position="332"/>
        <end position="414"/>
    </location>
</feature>
<evidence type="ECO:0000259" key="1">
    <source>
        <dbReference type="Pfam" id="PF13966"/>
    </source>
</evidence>
<proteinExistence type="predicted"/>
<dbReference type="Pfam" id="PF13966">
    <property type="entry name" value="zf-RVT"/>
    <property type="match status" value="1"/>
</dbReference>
<accession>A0AAQ3SQ34</accession>
<dbReference type="Proteomes" id="UP001341281">
    <property type="component" value="Chromosome 02"/>
</dbReference>
<dbReference type="EMBL" id="CP144746">
    <property type="protein sequence ID" value="WVZ58597.1"/>
    <property type="molecule type" value="Genomic_DNA"/>
</dbReference>
<organism evidence="2 3">
    <name type="scientific">Paspalum notatum var. saurae</name>
    <dbReference type="NCBI Taxonomy" id="547442"/>
    <lineage>
        <taxon>Eukaryota</taxon>
        <taxon>Viridiplantae</taxon>
        <taxon>Streptophyta</taxon>
        <taxon>Embryophyta</taxon>
        <taxon>Tracheophyta</taxon>
        <taxon>Spermatophyta</taxon>
        <taxon>Magnoliopsida</taxon>
        <taxon>Liliopsida</taxon>
        <taxon>Poales</taxon>
        <taxon>Poaceae</taxon>
        <taxon>PACMAD clade</taxon>
        <taxon>Panicoideae</taxon>
        <taxon>Andropogonodae</taxon>
        <taxon>Paspaleae</taxon>
        <taxon>Paspalinae</taxon>
        <taxon>Paspalum</taxon>
    </lineage>
</organism>
<dbReference type="InterPro" id="IPR026960">
    <property type="entry name" value="RVT-Znf"/>
</dbReference>